<dbReference type="Pfam" id="PF07681">
    <property type="entry name" value="DoxX"/>
    <property type="match status" value="1"/>
</dbReference>
<name>D7BAM4_ALLS1</name>
<organism evidence="6 7">
    <name type="scientific">Allomeiothermus silvanus (strain ATCC 700542 / DSM 9946 / NBRC 106475 / NCIMB 13440 / VI-R2)</name>
    <name type="common">Thermus silvanus</name>
    <dbReference type="NCBI Taxonomy" id="526227"/>
    <lineage>
        <taxon>Bacteria</taxon>
        <taxon>Thermotogati</taxon>
        <taxon>Deinococcota</taxon>
        <taxon>Deinococci</taxon>
        <taxon>Thermales</taxon>
        <taxon>Thermaceae</taxon>
        <taxon>Allomeiothermus</taxon>
    </lineage>
</organism>
<evidence type="ECO:0000256" key="3">
    <source>
        <dbReference type="ARBA" id="ARBA00022989"/>
    </source>
</evidence>
<sequence>MPLSRKLERIDRRITRWLADNSLTILRVSLGIVFFWFGFLKFFPGLSPAQDLAGRTIEVLSFGWVEPALSLPILATWETLIGLGLISGLFMRGTLFLLLLQMIGTILPIFFFPQEVFVRFPYAPTLEGQYIIKNLVLVAAGLVLGATVRGGKIVPEASVAEQAERLEAKLRP</sequence>
<gene>
    <name evidence="6" type="ordered locus">Mesil_0626</name>
</gene>
<dbReference type="GO" id="GO:0016020">
    <property type="term" value="C:membrane"/>
    <property type="evidence" value="ECO:0007669"/>
    <property type="project" value="UniProtKB-SubCell"/>
</dbReference>
<dbReference type="OrthoDB" id="265224at2"/>
<protein>
    <submittedName>
        <fullName evidence="6">DoxX family protein</fullName>
    </submittedName>
</protein>
<evidence type="ECO:0000256" key="1">
    <source>
        <dbReference type="ARBA" id="ARBA00004141"/>
    </source>
</evidence>
<dbReference type="AlphaFoldDB" id="D7BAM4"/>
<feature type="transmembrane region" description="Helical" evidence="5">
    <location>
        <begin position="21"/>
        <end position="39"/>
    </location>
</feature>
<keyword evidence="4 5" id="KW-0472">Membrane</keyword>
<dbReference type="EMBL" id="CP002042">
    <property type="protein sequence ID" value="ADH62546.1"/>
    <property type="molecule type" value="Genomic_DNA"/>
</dbReference>
<comment type="subcellular location">
    <subcellularLocation>
        <location evidence="1">Membrane</location>
        <topology evidence="1">Multi-pass membrane protein</topology>
    </subcellularLocation>
</comment>
<feature type="transmembrane region" description="Helical" evidence="5">
    <location>
        <begin position="89"/>
        <end position="111"/>
    </location>
</feature>
<keyword evidence="2 5" id="KW-0812">Transmembrane</keyword>
<keyword evidence="3 5" id="KW-1133">Transmembrane helix</keyword>
<evidence type="ECO:0000256" key="2">
    <source>
        <dbReference type="ARBA" id="ARBA00022692"/>
    </source>
</evidence>
<dbReference type="KEGG" id="msv:Mesil_0626"/>
<keyword evidence="7" id="KW-1185">Reference proteome</keyword>
<evidence type="ECO:0000256" key="5">
    <source>
        <dbReference type="SAM" id="Phobius"/>
    </source>
</evidence>
<reference evidence="6 7" key="1">
    <citation type="journal article" date="2010" name="Stand. Genomic Sci.">
        <title>Complete genome sequence of Meiothermus silvanus type strain (VI-R2).</title>
        <authorList>
            <person name="Sikorski J."/>
            <person name="Tindall B.J."/>
            <person name="Lowry S."/>
            <person name="Lucas S."/>
            <person name="Nolan M."/>
            <person name="Copeland A."/>
            <person name="Glavina Del Rio T."/>
            <person name="Tice H."/>
            <person name="Cheng J.F."/>
            <person name="Han C."/>
            <person name="Pitluck S."/>
            <person name="Liolios K."/>
            <person name="Ivanova N."/>
            <person name="Mavromatis K."/>
            <person name="Mikhailova N."/>
            <person name="Pati A."/>
            <person name="Goodwin L."/>
            <person name="Chen A."/>
            <person name="Palaniappan K."/>
            <person name="Land M."/>
            <person name="Hauser L."/>
            <person name="Chang Y.J."/>
            <person name="Jeffries C.D."/>
            <person name="Rohde M."/>
            <person name="Goker M."/>
            <person name="Woyke T."/>
            <person name="Bristow J."/>
            <person name="Eisen J.A."/>
            <person name="Markowitz V."/>
            <person name="Hugenholtz P."/>
            <person name="Kyrpides N.C."/>
            <person name="Klenk H.P."/>
            <person name="Lapidus A."/>
        </authorList>
    </citation>
    <scope>NUCLEOTIDE SEQUENCE [LARGE SCALE GENOMIC DNA]</scope>
    <source>
        <strain evidence="7">ATCC 700542 / DSM 9946 / VI-R2</strain>
    </source>
</reference>
<dbReference type="InterPro" id="IPR032808">
    <property type="entry name" value="DoxX"/>
</dbReference>
<proteinExistence type="predicted"/>
<dbReference type="Proteomes" id="UP000001916">
    <property type="component" value="Chromosome"/>
</dbReference>
<evidence type="ECO:0000313" key="7">
    <source>
        <dbReference type="Proteomes" id="UP000001916"/>
    </source>
</evidence>
<dbReference type="eggNOG" id="COG3059">
    <property type="taxonomic scope" value="Bacteria"/>
</dbReference>
<dbReference type="RefSeq" id="WP_013157138.1">
    <property type="nucleotide sequence ID" value="NC_014212.1"/>
</dbReference>
<dbReference type="HOGENOM" id="CLU_115323_0_0_0"/>
<accession>D7BAM4</accession>
<evidence type="ECO:0000256" key="4">
    <source>
        <dbReference type="ARBA" id="ARBA00023136"/>
    </source>
</evidence>
<evidence type="ECO:0000313" key="6">
    <source>
        <dbReference type="EMBL" id="ADH62546.1"/>
    </source>
</evidence>
<dbReference type="STRING" id="526227.Mesil_0626"/>